<dbReference type="Proteomes" id="UP001054897">
    <property type="component" value="Chromosome"/>
</dbReference>
<evidence type="ECO:0000256" key="1">
    <source>
        <dbReference type="SAM" id="SignalP"/>
    </source>
</evidence>
<dbReference type="SUPFAM" id="SSF53850">
    <property type="entry name" value="Periplasmic binding protein-like II"/>
    <property type="match status" value="1"/>
</dbReference>
<protein>
    <submittedName>
        <fullName evidence="2">Transporter substrate-binding domain-containing protein</fullName>
    </submittedName>
</protein>
<reference evidence="2" key="1">
    <citation type="submission" date="2022-06" db="EMBL/GenBank/DDBJ databases">
        <title>Complete genome of Pseudomonas hydrolytica DSWY01T.</title>
        <authorList>
            <person name="Jung J."/>
            <person name="Jeon C.O."/>
        </authorList>
    </citation>
    <scope>NUCLEOTIDE SEQUENCE</scope>
    <source>
        <strain evidence="2">DSWY01</strain>
    </source>
</reference>
<evidence type="ECO:0000313" key="3">
    <source>
        <dbReference type="Proteomes" id="UP001054897"/>
    </source>
</evidence>
<dbReference type="GeneID" id="300081160"/>
<dbReference type="RefSeq" id="WP_003243689.1">
    <property type="nucleotide sequence ID" value="NZ_CP099397.1"/>
</dbReference>
<dbReference type="EMBL" id="CP099397">
    <property type="protein sequence ID" value="USR41590.1"/>
    <property type="molecule type" value="Genomic_DNA"/>
</dbReference>
<accession>A0ABY5ACM1</accession>
<proteinExistence type="predicted"/>
<feature type="signal peptide" evidence="1">
    <location>
        <begin position="1"/>
        <end position="22"/>
    </location>
</feature>
<sequence>MRGLILCLLSCFVFLHVPGSLAAQEVRVGGYHFPPYLNRPEDPQPQGLVPELLQALNLMQEHYRFVLVPTSATRRYRDMQGERFDLMFFESSHWGWQNTPHLALPLDIEDAEVYVAAAEPGRGQEYFQDFSDKRMALYGGYHYGFAGFNADQSYLARTFNALITYSHDSNLRMLQARRVDVVVITRSYLEMYLQRHPEAAADMLVSEHFDQLYQHQVLLRPDGPLTPAQMSELLDKLQADGQLQRLLSRYRLALGGKVAPD</sequence>
<keyword evidence="1" id="KW-0732">Signal</keyword>
<name>A0ABY5ACM1_9GAMM</name>
<feature type="chain" id="PRO_5047115325" evidence="1">
    <location>
        <begin position="23"/>
        <end position="261"/>
    </location>
</feature>
<gene>
    <name evidence="2" type="ORF">L1F06_009275</name>
</gene>
<organism evidence="2 3">
    <name type="scientific">Ectopseudomonas hydrolytica</name>
    <dbReference type="NCBI Taxonomy" id="2493633"/>
    <lineage>
        <taxon>Bacteria</taxon>
        <taxon>Pseudomonadati</taxon>
        <taxon>Pseudomonadota</taxon>
        <taxon>Gammaproteobacteria</taxon>
        <taxon>Pseudomonadales</taxon>
        <taxon>Pseudomonadaceae</taxon>
        <taxon>Ectopseudomonas</taxon>
    </lineage>
</organism>
<dbReference type="Gene3D" id="3.40.190.10">
    <property type="entry name" value="Periplasmic binding protein-like II"/>
    <property type="match status" value="2"/>
</dbReference>
<evidence type="ECO:0000313" key="2">
    <source>
        <dbReference type="EMBL" id="USR41590.1"/>
    </source>
</evidence>
<keyword evidence="3" id="KW-1185">Reference proteome</keyword>